<keyword evidence="3" id="KW-1185">Reference proteome</keyword>
<evidence type="ECO:0000313" key="2">
    <source>
        <dbReference type="EMBL" id="WNK21192.1"/>
    </source>
</evidence>
<accession>A0ABY9Z2S4</accession>
<dbReference type="Proteomes" id="UP001301869">
    <property type="component" value="Chromosome"/>
</dbReference>
<dbReference type="Pfam" id="PF03922">
    <property type="entry name" value="OmpW"/>
    <property type="match status" value="1"/>
</dbReference>
<keyword evidence="1" id="KW-0732">Signal</keyword>
<dbReference type="Gene3D" id="2.40.160.20">
    <property type="match status" value="1"/>
</dbReference>
<name>A0ABY9Z2S4_9GAMM</name>
<proteinExistence type="predicted"/>
<protein>
    <submittedName>
        <fullName evidence="2">Outer membrane beta-barrel protein</fullName>
    </submittedName>
</protein>
<evidence type="ECO:0000256" key="1">
    <source>
        <dbReference type="SAM" id="SignalP"/>
    </source>
</evidence>
<dbReference type="RefSeq" id="WP_311885164.1">
    <property type="nucleotide sequence ID" value="NZ_CP119391.1"/>
</dbReference>
<reference evidence="2 3" key="1">
    <citation type="submission" date="2023-03" db="EMBL/GenBank/DDBJ databases">
        <title>Halomonas sp. nov., isolated from Korean tranditional fermented seafood 'Jeotgal'.</title>
        <authorList>
            <person name="Kim B."/>
            <person name="Shin N.-R."/>
        </authorList>
    </citation>
    <scope>NUCLEOTIDE SEQUENCE [LARGE SCALE GENOMIC DNA]</scope>
    <source>
        <strain evidence="2 3">SG2L-4</strain>
    </source>
</reference>
<feature type="signal peptide" evidence="1">
    <location>
        <begin position="1"/>
        <end position="23"/>
    </location>
</feature>
<gene>
    <name evidence="2" type="ORF">P1P91_05830</name>
</gene>
<dbReference type="InterPro" id="IPR005618">
    <property type="entry name" value="OMPW"/>
</dbReference>
<dbReference type="PANTHER" id="PTHR36920:SF1">
    <property type="entry name" value="OUTER MEMBRANE PROTEIN W"/>
    <property type="match status" value="1"/>
</dbReference>
<evidence type="ECO:0000313" key="3">
    <source>
        <dbReference type="Proteomes" id="UP001301869"/>
    </source>
</evidence>
<dbReference type="SUPFAM" id="SSF56925">
    <property type="entry name" value="OMPA-like"/>
    <property type="match status" value="1"/>
</dbReference>
<dbReference type="EMBL" id="CP119391">
    <property type="protein sequence ID" value="WNK21192.1"/>
    <property type="molecule type" value="Genomic_DNA"/>
</dbReference>
<sequence length="203" mass="22115">MRKTKMMFAVAATTVLASQAAMAYQAGDTYVRASFEKADIETDNISDENSFHLSGGYLFHDKMGVELGIGEKVKHDFFGLASNDLGTMKRMPVNLLLNYYPLGGIDEARVQPFVGVGLNYTRYSNIHAIDGFDIDIDDEYGVVGQAGLDLTLTDNLSATGYARWSDVDADVDWKRENVNGTGTGSGTVRLDPVTVGAGLTYRF</sequence>
<feature type="chain" id="PRO_5047431401" evidence="1">
    <location>
        <begin position="24"/>
        <end position="203"/>
    </location>
</feature>
<dbReference type="InterPro" id="IPR011250">
    <property type="entry name" value="OMP/PagP_B-barrel"/>
</dbReference>
<dbReference type="PANTHER" id="PTHR36920">
    <property type="match status" value="1"/>
</dbReference>
<organism evidence="2 3">
    <name type="scientific">Halomonas piscis</name>
    <dbReference type="NCBI Taxonomy" id="3031727"/>
    <lineage>
        <taxon>Bacteria</taxon>
        <taxon>Pseudomonadati</taxon>
        <taxon>Pseudomonadota</taxon>
        <taxon>Gammaproteobacteria</taxon>
        <taxon>Oceanospirillales</taxon>
        <taxon>Halomonadaceae</taxon>
        <taxon>Halomonas</taxon>
    </lineage>
</organism>